<evidence type="ECO:0000256" key="4">
    <source>
        <dbReference type="ARBA" id="ARBA00022606"/>
    </source>
</evidence>
<evidence type="ECO:0000256" key="1">
    <source>
        <dbReference type="ARBA" id="ARBA00004141"/>
    </source>
</evidence>
<comment type="similarity">
    <text evidence="2 11">Belongs to the G-protein coupled receptor T2R family.</text>
</comment>
<evidence type="ECO:0000256" key="6">
    <source>
        <dbReference type="ARBA" id="ARBA00022989"/>
    </source>
</evidence>
<feature type="transmembrane region" description="Helical" evidence="13">
    <location>
        <begin position="128"/>
        <end position="152"/>
    </location>
</feature>
<protein>
    <recommendedName>
        <fullName evidence="12">Taste receptor type 2</fullName>
    </recommendedName>
</protein>
<keyword evidence="15" id="KW-1185">Reference proteome</keyword>
<dbReference type="Pfam" id="PF05296">
    <property type="entry name" value="TAS2R"/>
    <property type="match status" value="1"/>
</dbReference>
<keyword evidence="7 12" id="KW-0297">G-protein coupled receptor</keyword>
<dbReference type="AlphaFoldDB" id="A0A8T0BS89"/>
<feature type="transmembrane region" description="Helical" evidence="13">
    <location>
        <begin position="228"/>
        <end position="253"/>
    </location>
</feature>
<keyword evidence="5 12" id="KW-0812">Transmembrane</keyword>
<feature type="transmembrane region" description="Helical" evidence="13">
    <location>
        <begin position="181"/>
        <end position="203"/>
    </location>
</feature>
<proteinExistence type="inferred from homology"/>
<evidence type="ECO:0000256" key="10">
    <source>
        <dbReference type="ARBA" id="ARBA00023224"/>
    </source>
</evidence>
<reference evidence="14" key="1">
    <citation type="submission" date="2020-08" db="EMBL/GenBank/DDBJ databases">
        <title>Chromosome-level assembly of Southern catfish (Silurus meridionalis) provides insights into visual adaptation to the nocturnal and benthic lifestyles.</title>
        <authorList>
            <person name="Zhang Y."/>
            <person name="Wang D."/>
            <person name="Peng Z."/>
        </authorList>
    </citation>
    <scope>NUCLEOTIDE SEQUENCE</scope>
    <source>
        <strain evidence="14">SWU-2019-XX</strain>
        <tissue evidence="14">Muscle</tissue>
    </source>
</reference>
<evidence type="ECO:0000256" key="2">
    <source>
        <dbReference type="ARBA" id="ARBA00007376"/>
    </source>
</evidence>
<evidence type="ECO:0000313" key="14">
    <source>
        <dbReference type="EMBL" id="KAF7709888.1"/>
    </source>
</evidence>
<dbReference type="PANTHER" id="PTHR11394">
    <property type="entry name" value="TASTE RECEPTOR TYPE 2"/>
    <property type="match status" value="1"/>
</dbReference>
<evidence type="ECO:0000256" key="8">
    <source>
        <dbReference type="ARBA" id="ARBA00023136"/>
    </source>
</evidence>
<dbReference type="EMBL" id="JABFDY010000003">
    <property type="protein sequence ID" value="KAF7709888.1"/>
    <property type="molecule type" value="Genomic_DNA"/>
</dbReference>
<evidence type="ECO:0000256" key="11">
    <source>
        <dbReference type="RuleBase" id="RU004423"/>
    </source>
</evidence>
<dbReference type="InterPro" id="IPR007960">
    <property type="entry name" value="TAS2R"/>
</dbReference>
<comment type="subcellular location">
    <subcellularLocation>
        <location evidence="1 12">Membrane</location>
        <topology evidence="1 12">Multi-pass membrane protein</topology>
    </subcellularLocation>
</comment>
<dbReference type="GO" id="GO:0033038">
    <property type="term" value="F:bitter taste receptor activity"/>
    <property type="evidence" value="ECO:0007669"/>
    <property type="project" value="InterPro"/>
</dbReference>
<evidence type="ECO:0000313" key="15">
    <source>
        <dbReference type="Proteomes" id="UP000606274"/>
    </source>
</evidence>
<name>A0A8T0BS89_SILME</name>
<evidence type="ECO:0000256" key="9">
    <source>
        <dbReference type="ARBA" id="ARBA00023170"/>
    </source>
</evidence>
<keyword evidence="8 12" id="KW-0472">Membrane</keyword>
<evidence type="ECO:0000256" key="12">
    <source>
        <dbReference type="RuleBase" id="RU004424"/>
    </source>
</evidence>
<dbReference type="Proteomes" id="UP000606274">
    <property type="component" value="Unassembled WGS sequence"/>
</dbReference>
<feature type="transmembrane region" description="Helical" evidence="13">
    <location>
        <begin position="47"/>
        <end position="73"/>
    </location>
</feature>
<sequence>MVQVIAMENLLFAVVCTPFCVGALVLNVVFVLCLWRPAAGVSIRQPLFLLLAALLGNSTVQQAIALISVALCFSAPPDWLLVANVAIVFQTYCSNFSLNAWISIFYYVKIVPQHSDVFAWIKKNIKAIVYAGFLFDQTLLLAALSIGTASYLTPETRSNETTSLGKTVLNNSLYEAATRMFMMYLICPSCTLAISWGRTFFYLRRHIRRMEQTTGSSGHRQQKNHMRVTVMGIVQTVLFIPTSLYAMTMAVLFSTLYETLDSDKHITITITSISNLANIFCLGFSQNVFRTRVIAWVQRVRRAFGLVES</sequence>
<evidence type="ECO:0000256" key="13">
    <source>
        <dbReference type="SAM" id="Phobius"/>
    </source>
</evidence>
<feature type="transmembrane region" description="Helical" evidence="13">
    <location>
        <begin position="265"/>
        <end position="284"/>
    </location>
</feature>
<gene>
    <name evidence="14" type="ORF">HF521_016738</name>
</gene>
<evidence type="ECO:0000256" key="3">
    <source>
        <dbReference type="ARBA" id="ARBA00022480"/>
    </source>
</evidence>
<keyword evidence="4 12" id="KW-0716">Sensory transduction</keyword>
<evidence type="ECO:0000256" key="5">
    <source>
        <dbReference type="ARBA" id="ARBA00022692"/>
    </source>
</evidence>
<keyword evidence="6 13" id="KW-1133">Transmembrane helix</keyword>
<dbReference type="Gene3D" id="1.20.1070.10">
    <property type="entry name" value="Rhodopsin 7-helix transmembrane proteins"/>
    <property type="match status" value="1"/>
</dbReference>
<dbReference type="PANTHER" id="PTHR11394:SF137">
    <property type="entry name" value="C-X-C CHEMOKINE RECEPTOR TYPE 3 ISOFORM X1-RELATED"/>
    <property type="match status" value="1"/>
</dbReference>
<dbReference type="GO" id="GO:0016020">
    <property type="term" value="C:membrane"/>
    <property type="evidence" value="ECO:0007669"/>
    <property type="project" value="UniProtKB-SubCell"/>
</dbReference>
<dbReference type="SUPFAM" id="SSF81321">
    <property type="entry name" value="Family A G protein-coupled receptor-like"/>
    <property type="match status" value="1"/>
</dbReference>
<evidence type="ECO:0000256" key="7">
    <source>
        <dbReference type="ARBA" id="ARBA00023040"/>
    </source>
</evidence>
<accession>A0A8T0BS89</accession>
<comment type="caution">
    <text evidence="14">The sequence shown here is derived from an EMBL/GenBank/DDBJ whole genome shotgun (WGS) entry which is preliminary data.</text>
</comment>
<keyword evidence="10 12" id="KW-0807">Transducer</keyword>
<keyword evidence="9 12" id="KW-0675">Receptor</keyword>
<organism evidence="14 15">
    <name type="scientific">Silurus meridionalis</name>
    <name type="common">Southern catfish</name>
    <name type="synonym">Silurus soldatovi meridionalis</name>
    <dbReference type="NCBI Taxonomy" id="175797"/>
    <lineage>
        <taxon>Eukaryota</taxon>
        <taxon>Metazoa</taxon>
        <taxon>Chordata</taxon>
        <taxon>Craniata</taxon>
        <taxon>Vertebrata</taxon>
        <taxon>Euteleostomi</taxon>
        <taxon>Actinopterygii</taxon>
        <taxon>Neopterygii</taxon>
        <taxon>Teleostei</taxon>
        <taxon>Ostariophysi</taxon>
        <taxon>Siluriformes</taxon>
        <taxon>Siluridae</taxon>
        <taxon>Silurus</taxon>
    </lineage>
</organism>
<feature type="transmembrane region" description="Helical" evidence="13">
    <location>
        <begin position="79"/>
        <end position="108"/>
    </location>
</feature>
<dbReference type="GO" id="GO:0004930">
    <property type="term" value="F:G protein-coupled receptor activity"/>
    <property type="evidence" value="ECO:0007669"/>
    <property type="project" value="UniProtKB-KW"/>
</dbReference>
<feature type="transmembrane region" description="Helical" evidence="13">
    <location>
        <begin position="12"/>
        <end position="35"/>
    </location>
</feature>
<keyword evidence="3 12" id="KW-0919">Taste</keyword>